<evidence type="ECO:0000313" key="3">
    <source>
        <dbReference type="Proteomes" id="UP000629098"/>
    </source>
</evidence>
<evidence type="ECO:0000256" key="1">
    <source>
        <dbReference type="SAM" id="Phobius"/>
    </source>
</evidence>
<dbReference type="Proteomes" id="UP000629098">
    <property type="component" value="Unassembled WGS sequence"/>
</dbReference>
<evidence type="ECO:0000313" key="2">
    <source>
        <dbReference type="EMBL" id="MBD2775942.1"/>
    </source>
</evidence>
<accession>A0A8J6XTG4</accession>
<keyword evidence="1" id="KW-0472">Membrane</keyword>
<keyword evidence="1" id="KW-1133">Transmembrane helix</keyword>
<dbReference type="RefSeq" id="WP_190835005.1">
    <property type="nucleotide sequence ID" value="NZ_CAWPPI010000086.1"/>
</dbReference>
<dbReference type="AlphaFoldDB" id="A0A8J6XTG4"/>
<keyword evidence="3" id="KW-1185">Reference proteome</keyword>
<protein>
    <submittedName>
        <fullName evidence="2">Uncharacterized protein</fullName>
    </submittedName>
</protein>
<comment type="caution">
    <text evidence="2">The sequence shown here is derived from an EMBL/GenBank/DDBJ whole genome shotgun (WGS) entry which is preliminary data.</text>
</comment>
<reference evidence="2" key="1">
    <citation type="submission" date="2020-09" db="EMBL/GenBank/DDBJ databases">
        <title>Iningainema tapete sp. nov. (Scytonemataceae, Cyanobacteria) from greenhouses in central Florida (USA) produces two types of nodularin with biosynthetic potential for microcystin-LR and anabaenopeptins.</title>
        <authorList>
            <person name="Berthold D.E."/>
            <person name="Lefler F.W."/>
            <person name="Huang I.-S."/>
            <person name="Abdulla H."/>
            <person name="Zimba P.V."/>
            <person name="Laughinghouse H.D. IV."/>
        </authorList>
    </citation>
    <scope>NUCLEOTIDE SEQUENCE</scope>
    <source>
        <strain evidence="2">BLCCT55</strain>
    </source>
</reference>
<dbReference type="InterPro" id="IPR058286">
    <property type="entry name" value="DUF7980"/>
</dbReference>
<gene>
    <name evidence="2" type="ORF">ICL16_28765</name>
</gene>
<dbReference type="Pfam" id="PF25937">
    <property type="entry name" value="DUF7980"/>
    <property type="match status" value="1"/>
</dbReference>
<proteinExistence type="predicted"/>
<sequence length="151" mass="17164">MQKIEIVTQEPVLEQTNLEQSLAVKRDIKQEILKKLRGGLLLVLGYLLSPLCWWNDLLFNLPIAYGFGYVCSFFNPKLLLPCVIIGYWLSNVVGIILMQAGTMDVFQNQPKERNLKKELFTGLVTSTIYTLVVLALIQLKIVDTSFLFPSI</sequence>
<feature type="transmembrane region" description="Helical" evidence="1">
    <location>
        <begin position="39"/>
        <end position="58"/>
    </location>
</feature>
<dbReference type="EMBL" id="JACXAE010000086">
    <property type="protein sequence ID" value="MBD2775942.1"/>
    <property type="molecule type" value="Genomic_DNA"/>
</dbReference>
<feature type="transmembrane region" description="Helical" evidence="1">
    <location>
        <begin position="78"/>
        <end position="98"/>
    </location>
</feature>
<keyword evidence="1" id="KW-0812">Transmembrane</keyword>
<organism evidence="2 3">
    <name type="scientific">Iningainema tapete BLCC-T55</name>
    <dbReference type="NCBI Taxonomy" id="2748662"/>
    <lineage>
        <taxon>Bacteria</taxon>
        <taxon>Bacillati</taxon>
        <taxon>Cyanobacteriota</taxon>
        <taxon>Cyanophyceae</taxon>
        <taxon>Nostocales</taxon>
        <taxon>Scytonemataceae</taxon>
        <taxon>Iningainema tapete</taxon>
    </lineage>
</organism>
<name>A0A8J6XTG4_9CYAN</name>
<feature type="transmembrane region" description="Helical" evidence="1">
    <location>
        <begin position="119"/>
        <end position="139"/>
    </location>
</feature>